<dbReference type="Proteomes" id="UP000594455">
    <property type="component" value="Chromosome"/>
</dbReference>
<name>A0A7T1F9M3_9STAP</name>
<evidence type="ECO:0000313" key="2">
    <source>
        <dbReference type="Proteomes" id="UP000594455"/>
    </source>
</evidence>
<reference evidence="1 2" key="1">
    <citation type="submission" date="2020-10" db="EMBL/GenBank/DDBJ databases">
        <title>Closed genome sequences of Staphylococcus lloydii sp. nov. and Staphylococcus durrellii sp. nov. Isolated from Captive Fruit Bats (Pteropus livingstonii).</title>
        <authorList>
            <person name="Fountain K."/>
        </authorList>
    </citation>
    <scope>NUCLEOTIDE SEQUENCE [LARGE SCALE GENOMIC DNA]</scope>
    <source>
        <strain evidence="1 2">23_2_7_LY</strain>
    </source>
</reference>
<protein>
    <submittedName>
        <fullName evidence="1">Uncharacterized protein</fullName>
    </submittedName>
</protein>
<proteinExistence type="predicted"/>
<gene>
    <name evidence="1" type="ORF">ISP08_01585</name>
</gene>
<dbReference type="EMBL" id="CP064056">
    <property type="protein sequence ID" value="QPM75450.1"/>
    <property type="molecule type" value="Genomic_DNA"/>
</dbReference>
<organism evidence="1 2">
    <name type="scientific">Staphylococcus lloydii</name>
    <dbReference type="NCBI Taxonomy" id="2781774"/>
    <lineage>
        <taxon>Bacteria</taxon>
        <taxon>Bacillati</taxon>
        <taxon>Bacillota</taxon>
        <taxon>Bacilli</taxon>
        <taxon>Bacillales</taxon>
        <taxon>Staphylococcaceae</taxon>
        <taxon>Staphylococcus</taxon>
    </lineage>
</organism>
<evidence type="ECO:0000313" key="1">
    <source>
        <dbReference type="EMBL" id="QPM75450.1"/>
    </source>
</evidence>
<keyword evidence="2" id="KW-1185">Reference proteome</keyword>
<dbReference type="KEGG" id="sllo:ISP08_01585"/>
<dbReference type="AlphaFoldDB" id="A0A7T1F9M3"/>
<dbReference type="RefSeq" id="WP_196931185.1">
    <property type="nucleotide sequence ID" value="NZ_CP064056.1"/>
</dbReference>
<accession>A0A7T1F9M3</accession>
<sequence>MSPLKSNVVTDSFILHNKKRSQQFAINRIHLLQLSASLQLEFAQQLSYQEQLTYDT</sequence>